<comment type="caution">
    <text evidence="3">The sequence shown here is derived from an EMBL/GenBank/DDBJ whole genome shotgun (WGS) entry which is preliminary data.</text>
</comment>
<dbReference type="Proteomes" id="UP000450012">
    <property type="component" value="Unassembled WGS sequence"/>
</dbReference>
<dbReference type="InterPro" id="IPR021104">
    <property type="entry name" value="KfrA_DNA-bd_N"/>
</dbReference>
<keyword evidence="4" id="KW-1185">Reference proteome</keyword>
<feature type="coiled-coil region" evidence="1">
    <location>
        <begin position="80"/>
        <end position="125"/>
    </location>
</feature>
<evidence type="ECO:0000313" key="3">
    <source>
        <dbReference type="EMBL" id="MYM67368.1"/>
    </source>
</evidence>
<dbReference type="RefSeq" id="WP_161013912.1">
    <property type="nucleotide sequence ID" value="NZ_WWCK01000003.1"/>
</dbReference>
<protein>
    <recommendedName>
        <fullName evidence="2">KfrA N-terminal DNA-binding domain-containing protein</fullName>
    </recommendedName>
</protein>
<dbReference type="Pfam" id="PF11740">
    <property type="entry name" value="KfrA_N"/>
    <property type="match status" value="1"/>
</dbReference>
<reference evidence="3 4" key="1">
    <citation type="submission" date="2019-12" db="EMBL/GenBank/DDBJ databases">
        <title>Novel species isolated from a subtropical stream in China.</title>
        <authorList>
            <person name="Lu H."/>
        </authorList>
    </citation>
    <scope>NUCLEOTIDE SEQUENCE [LARGE SCALE GENOMIC DNA]</scope>
    <source>
        <strain evidence="3 4">FT55W</strain>
    </source>
</reference>
<organism evidence="3 4">
    <name type="scientific">Duganella rivi</name>
    <dbReference type="NCBI Taxonomy" id="2666083"/>
    <lineage>
        <taxon>Bacteria</taxon>
        <taxon>Pseudomonadati</taxon>
        <taxon>Pseudomonadota</taxon>
        <taxon>Betaproteobacteria</taxon>
        <taxon>Burkholderiales</taxon>
        <taxon>Oxalobacteraceae</taxon>
        <taxon>Telluria group</taxon>
        <taxon>Duganella</taxon>
    </lineage>
</organism>
<dbReference type="AlphaFoldDB" id="A0A7X4GPW0"/>
<sequence>MARTGLTKAQVRETRDQLLAEGRYPSVDAVRHALGDTGSKSTIHKHLKELAEEDNKAGAKREDTSRSLQTLVEQLADQLHQDAEQRFEALRADYEAQLEQKERELAELRRTVARLTERVEGLEIDAYASQPHDHGFGQFGHLQSSLRCGLNDSTPFSMLMNGGRSAVVDFDSPQIQLTPRVFQG</sequence>
<dbReference type="EMBL" id="WWCK01000003">
    <property type="protein sequence ID" value="MYM67368.1"/>
    <property type="molecule type" value="Genomic_DNA"/>
</dbReference>
<feature type="domain" description="KfrA N-terminal DNA-binding" evidence="2">
    <location>
        <begin position="7"/>
        <end position="118"/>
    </location>
</feature>
<evidence type="ECO:0000313" key="4">
    <source>
        <dbReference type="Proteomes" id="UP000450012"/>
    </source>
</evidence>
<gene>
    <name evidence="3" type="ORF">GTP45_11045</name>
</gene>
<evidence type="ECO:0000256" key="1">
    <source>
        <dbReference type="SAM" id="Coils"/>
    </source>
</evidence>
<accession>A0A7X4GPW0</accession>
<proteinExistence type="predicted"/>
<keyword evidence="1" id="KW-0175">Coiled coil</keyword>
<evidence type="ECO:0000259" key="2">
    <source>
        <dbReference type="Pfam" id="PF11740"/>
    </source>
</evidence>
<name>A0A7X4GPW0_9BURK</name>